<feature type="region of interest" description="Disordered" evidence="1">
    <location>
        <begin position="116"/>
        <end position="141"/>
    </location>
</feature>
<dbReference type="AlphaFoldDB" id="A0AAD6VMR7"/>
<protein>
    <submittedName>
        <fullName evidence="2">Uncharacterized protein</fullName>
    </submittedName>
</protein>
<keyword evidence="3" id="KW-1185">Reference proteome</keyword>
<gene>
    <name evidence="2" type="ORF">GGX14DRAFT_390580</name>
</gene>
<feature type="compositionally biased region" description="Basic and acidic residues" evidence="1">
    <location>
        <begin position="236"/>
        <end position="255"/>
    </location>
</feature>
<evidence type="ECO:0000256" key="1">
    <source>
        <dbReference type="SAM" id="MobiDB-lite"/>
    </source>
</evidence>
<sequence>MPKLRAQKLQNSGHKSGETPKCQAPKSLKTPKIWEAIRDVPEALVTSGGTAEVNDQPPAEVRDRPQTCHKGSGKLGIDRIGREGAMAGSVGGRWWKGKRGAFEARPWEITGPLAELGRQGRGRGERGMKTRWPTGRKGGRRKEWVGVWQARGGHSILNIPGGCMGHSPSPEVVEEQSPLRLAGQRGILRASYNKTEGIYSPGQRGILRERGAYPRESGPGVQGVWGQEASEAKAQGVRDPEVKPQRPKGRPELRRIRVKANNSVNTA</sequence>
<feature type="region of interest" description="Disordered" evidence="1">
    <location>
        <begin position="47"/>
        <end position="77"/>
    </location>
</feature>
<feature type="region of interest" description="Disordered" evidence="1">
    <location>
        <begin position="1"/>
        <end position="30"/>
    </location>
</feature>
<dbReference type="EMBL" id="JARJCW010000013">
    <property type="protein sequence ID" value="KAJ7217820.1"/>
    <property type="molecule type" value="Genomic_DNA"/>
</dbReference>
<evidence type="ECO:0000313" key="3">
    <source>
        <dbReference type="Proteomes" id="UP001219525"/>
    </source>
</evidence>
<dbReference type="Proteomes" id="UP001219525">
    <property type="component" value="Unassembled WGS sequence"/>
</dbReference>
<proteinExistence type="predicted"/>
<accession>A0AAD6VMR7</accession>
<organism evidence="2 3">
    <name type="scientific">Mycena pura</name>
    <dbReference type="NCBI Taxonomy" id="153505"/>
    <lineage>
        <taxon>Eukaryota</taxon>
        <taxon>Fungi</taxon>
        <taxon>Dikarya</taxon>
        <taxon>Basidiomycota</taxon>
        <taxon>Agaricomycotina</taxon>
        <taxon>Agaricomycetes</taxon>
        <taxon>Agaricomycetidae</taxon>
        <taxon>Agaricales</taxon>
        <taxon>Marasmiineae</taxon>
        <taxon>Mycenaceae</taxon>
        <taxon>Mycena</taxon>
    </lineage>
</organism>
<comment type="caution">
    <text evidence="2">The sequence shown here is derived from an EMBL/GenBank/DDBJ whole genome shotgun (WGS) entry which is preliminary data.</text>
</comment>
<evidence type="ECO:0000313" key="2">
    <source>
        <dbReference type="EMBL" id="KAJ7217820.1"/>
    </source>
</evidence>
<name>A0AAD6VMR7_9AGAR</name>
<feature type="region of interest" description="Disordered" evidence="1">
    <location>
        <begin position="209"/>
        <end position="267"/>
    </location>
</feature>
<reference evidence="2" key="1">
    <citation type="submission" date="2023-03" db="EMBL/GenBank/DDBJ databases">
        <title>Massive genome expansion in bonnet fungi (Mycena s.s.) driven by repeated elements and novel gene families across ecological guilds.</title>
        <authorList>
            <consortium name="Lawrence Berkeley National Laboratory"/>
            <person name="Harder C.B."/>
            <person name="Miyauchi S."/>
            <person name="Viragh M."/>
            <person name="Kuo A."/>
            <person name="Thoen E."/>
            <person name="Andreopoulos B."/>
            <person name="Lu D."/>
            <person name="Skrede I."/>
            <person name="Drula E."/>
            <person name="Henrissat B."/>
            <person name="Morin E."/>
            <person name="Kohler A."/>
            <person name="Barry K."/>
            <person name="LaButti K."/>
            <person name="Morin E."/>
            <person name="Salamov A."/>
            <person name="Lipzen A."/>
            <person name="Mereny Z."/>
            <person name="Hegedus B."/>
            <person name="Baldrian P."/>
            <person name="Stursova M."/>
            <person name="Weitz H."/>
            <person name="Taylor A."/>
            <person name="Grigoriev I.V."/>
            <person name="Nagy L.G."/>
            <person name="Martin F."/>
            <person name="Kauserud H."/>
        </authorList>
    </citation>
    <scope>NUCLEOTIDE SEQUENCE</scope>
    <source>
        <strain evidence="2">9144</strain>
    </source>
</reference>